<evidence type="ECO:0000313" key="1">
    <source>
        <dbReference type="EMBL" id="OUY07535.1"/>
    </source>
</evidence>
<gene>
    <name evidence="1" type="ORF">CAP51_07235</name>
</gene>
<dbReference type="Proteomes" id="UP000196536">
    <property type="component" value="Unassembled WGS sequence"/>
</dbReference>
<keyword evidence="2" id="KW-1185">Reference proteome</keyword>
<reference evidence="1 2" key="1">
    <citation type="submission" date="2017-05" db="EMBL/GenBank/DDBJ databases">
        <title>Acinetobacter populi ANC 5415 (= PBJ7), whole genome shotgun sequencing project.</title>
        <authorList>
            <person name="Nemec A."/>
            <person name="Radolfova-Krizova L."/>
        </authorList>
    </citation>
    <scope>NUCLEOTIDE SEQUENCE [LARGE SCALE GENOMIC DNA]</scope>
    <source>
        <strain evidence="1 2">PBJ7</strain>
    </source>
</reference>
<dbReference type="RefSeq" id="WP_087620083.1">
    <property type="nucleotide sequence ID" value="NZ_JAKVJF010000061.1"/>
</dbReference>
<dbReference type="EMBL" id="NEXX01000002">
    <property type="protein sequence ID" value="OUY07535.1"/>
    <property type="molecule type" value="Genomic_DNA"/>
</dbReference>
<comment type="caution">
    <text evidence="1">The sequence shown here is derived from an EMBL/GenBank/DDBJ whole genome shotgun (WGS) entry which is preliminary data.</text>
</comment>
<organism evidence="1 2">
    <name type="scientific">Acinetobacter populi</name>
    <dbReference type="NCBI Taxonomy" id="1582270"/>
    <lineage>
        <taxon>Bacteria</taxon>
        <taxon>Pseudomonadati</taxon>
        <taxon>Pseudomonadota</taxon>
        <taxon>Gammaproteobacteria</taxon>
        <taxon>Moraxellales</taxon>
        <taxon>Moraxellaceae</taxon>
        <taxon>Acinetobacter</taxon>
    </lineage>
</organism>
<evidence type="ECO:0000313" key="2">
    <source>
        <dbReference type="Proteomes" id="UP000196536"/>
    </source>
</evidence>
<protein>
    <submittedName>
        <fullName evidence="1">Prevent-host-death protein</fullName>
    </submittedName>
</protein>
<dbReference type="OrthoDB" id="8400336at2"/>
<accession>A0A1Z9YZ86</accession>
<sequence length="91" mass="10460">MKTASFPSLRVEPKLRQDTESVLYDNESLSQFIESAVRQQVELRKANTEFLARGLASRDNARQTGQYVEAVDVLEKLQNRLDQHKAKHTTK</sequence>
<dbReference type="NCBIfam" id="NF041551">
    <property type="entry name" value="YlcI_YnfO_N"/>
    <property type="match status" value="1"/>
</dbReference>
<proteinExistence type="predicted"/>
<name>A0A1Z9YZ86_9GAMM</name>
<dbReference type="AlphaFoldDB" id="A0A1Z9YZ86"/>